<feature type="transmembrane region" description="Helical" evidence="2">
    <location>
        <begin position="424"/>
        <end position="446"/>
    </location>
</feature>
<keyword evidence="2" id="KW-0812">Transmembrane</keyword>
<name>A0ABQ6HXT1_9MICO</name>
<evidence type="ECO:0000256" key="1">
    <source>
        <dbReference type="SAM" id="MobiDB-lite"/>
    </source>
</evidence>
<evidence type="ECO:0000313" key="3">
    <source>
        <dbReference type="EMBL" id="GMA22772.1"/>
    </source>
</evidence>
<dbReference type="Proteomes" id="UP001157091">
    <property type="component" value="Unassembled WGS sequence"/>
</dbReference>
<keyword evidence="2" id="KW-0472">Membrane</keyword>
<feature type="compositionally biased region" description="Basic and acidic residues" evidence="1">
    <location>
        <begin position="246"/>
        <end position="260"/>
    </location>
</feature>
<sequence length="447" mass="47056">MTSADDDAAHVTIGGRTYAVPWSTRQPKAGETVQVRYDPDGSRAELTDDVFDPTLALLPFVGGGLLGAAALAHERRRRAAIRALLDDGGPAWLVRVSRGRHDAAISVAPCGDPTRPFARLGPLVPGSLGETVLPADEVTSDLPPAASLTDAELLEVARHGQPPEDVDAAPSFAPPPWDSAAVTIVGLGDDTRPVALSDGTGWWVSLRGARTVTTRGSAPIETTRRSRPSTPAPPLVASDADPAPESGRRSADGLRRRDADAAPVRATSSLRSLARRTGPWLSWPAAWLAAVPLGMLFAAGDVGWWHLIVPVGLLWRAGRSWALAWVRPLSVKPAGLVASGPWSSELVPWREITAVVADEHALVVRLDDALEGAGDALLFAADDEGAALLAGARSTEEARDRIDEARRAALPDAHAPRVRRRPSLVLLAGVWWAAAATLAVAGVGGWF</sequence>
<dbReference type="EMBL" id="BSUK01000001">
    <property type="protein sequence ID" value="GMA22772.1"/>
    <property type="molecule type" value="Genomic_DNA"/>
</dbReference>
<proteinExistence type="predicted"/>
<protein>
    <recommendedName>
        <fullName evidence="5">DUF3592 domain-containing protein</fullName>
    </recommendedName>
</protein>
<reference evidence="4" key="1">
    <citation type="journal article" date="2019" name="Int. J. Syst. Evol. Microbiol.">
        <title>The Global Catalogue of Microorganisms (GCM) 10K type strain sequencing project: providing services to taxonomists for standard genome sequencing and annotation.</title>
        <authorList>
            <consortium name="The Broad Institute Genomics Platform"/>
            <consortium name="The Broad Institute Genome Sequencing Center for Infectious Disease"/>
            <person name="Wu L."/>
            <person name="Ma J."/>
        </authorList>
    </citation>
    <scope>NUCLEOTIDE SEQUENCE [LARGE SCALE GENOMIC DNA]</scope>
    <source>
        <strain evidence="4">NBRC 106348</strain>
    </source>
</reference>
<evidence type="ECO:0000256" key="2">
    <source>
        <dbReference type="SAM" id="Phobius"/>
    </source>
</evidence>
<dbReference type="RefSeq" id="WP_284291899.1">
    <property type="nucleotide sequence ID" value="NZ_BSUK01000001.1"/>
</dbReference>
<gene>
    <name evidence="3" type="ORF">GCM10025864_05310</name>
</gene>
<keyword evidence="4" id="KW-1185">Reference proteome</keyword>
<evidence type="ECO:0000313" key="4">
    <source>
        <dbReference type="Proteomes" id="UP001157091"/>
    </source>
</evidence>
<evidence type="ECO:0008006" key="5">
    <source>
        <dbReference type="Google" id="ProtNLM"/>
    </source>
</evidence>
<feature type="region of interest" description="Disordered" evidence="1">
    <location>
        <begin position="214"/>
        <end position="263"/>
    </location>
</feature>
<organism evidence="3 4">
    <name type="scientific">Luteimicrobium album</name>
    <dbReference type="NCBI Taxonomy" id="1054550"/>
    <lineage>
        <taxon>Bacteria</taxon>
        <taxon>Bacillati</taxon>
        <taxon>Actinomycetota</taxon>
        <taxon>Actinomycetes</taxon>
        <taxon>Micrococcales</taxon>
        <taxon>Luteimicrobium</taxon>
    </lineage>
</organism>
<feature type="transmembrane region" description="Helical" evidence="2">
    <location>
        <begin position="55"/>
        <end position="72"/>
    </location>
</feature>
<comment type="caution">
    <text evidence="3">The sequence shown here is derived from an EMBL/GenBank/DDBJ whole genome shotgun (WGS) entry which is preliminary data.</text>
</comment>
<keyword evidence="2" id="KW-1133">Transmembrane helix</keyword>
<accession>A0ABQ6HXT1</accession>